<dbReference type="InterPro" id="IPR043519">
    <property type="entry name" value="NT_sf"/>
</dbReference>
<evidence type="ECO:0000313" key="10">
    <source>
        <dbReference type="Proteomes" id="UP000515158"/>
    </source>
</evidence>
<evidence type="ECO:0000256" key="7">
    <source>
        <dbReference type="ARBA" id="ARBA00022842"/>
    </source>
</evidence>
<keyword evidence="10" id="KW-1185">Reference proteome</keyword>
<evidence type="ECO:0000256" key="2">
    <source>
        <dbReference type="ARBA" id="ARBA00007265"/>
    </source>
</evidence>
<name>A0A6P8YNJ4_THRPL</name>
<dbReference type="InterPro" id="IPR002646">
    <property type="entry name" value="PolA_pol_head_dom"/>
</dbReference>
<dbReference type="GO" id="GO:0005739">
    <property type="term" value="C:mitochondrion"/>
    <property type="evidence" value="ECO:0007669"/>
    <property type="project" value="TreeGrafter"/>
</dbReference>
<dbReference type="OrthoDB" id="445712at2759"/>
<evidence type="ECO:0000256" key="4">
    <source>
        <dbReference type="ARBA" id="ARBA00022694"/>
    </source>
</evidence>
<evidence type="ECO:0000256" key="5">
    <source>
        <dbReference type="ARBA" id="ARBA00022695"/>
    </source>
</evidence>
<dbReference type="GO" id="GO:0016779">
    <property type="term" value="F:nucleotidyltransferase activity"/>
    <property type="evidence" value="ECO:0007669"/>
    <property type="project" value="UniProtKB-KW"/>
</dbReference>
<comment type="cofactor">
    <cofactor evidence="1">
        <name>Mg(2+)</name>
        <dbReference type="ChEBI" id="CHEBI:18420"/>
    </cofactor>
</comment>
<keyword evidence="8" id="KW-0694">RNA-binding</keyword>
<evidence type="ECO:0000259" key="9">
    <source>
        <dbReference type="Pfam" id="PF01743"/>
    </source>
</evidence>
<organism evidence="11">
    <name type="scientific">Thrips palmi</name>
    <name type="common">Melon thrips</name>
    <dbReference type="NCBI Taxonomy" id="161013"/>
    <lineage>
        <taxon>Eukaryota</taxon>
        <taxon>Metazoa</taxon>
        <taxon>Ecdysozoa</taxon>
        <taxon>Arthropoda</taxon>
        <taxon>Hexapoda</taxon>
        <taxon>Insecta</taxon>
        <taxon>Pterygota</taxon>
        <taxon>Neoptera</taxon>
        <taxon>Paraneoptera</taxon>
        <taxon>Thysanoptera</taxon>
        <taxon>Terebrantia</taxon>
        <taxon>Thripoidea</taxon>
        <taxon>Thripidae</taxon>
        <taxon>Thrips</taxon>
    </lineage>
</organism>
<gene>
    <name evidence="11" type="primary">LOC117643572</name>
</gene>
<evidence type="ECO:0000256" key="3">
    <source>
        <dbReference type="ARBA" id="ARBA00022679"/>
    </source>
</evidence>
<dbReference type="FunCoup" id="A0A6P8YNJ4">
    <property type="interactions" value="2279"/>
</dbReference>
<dbReference type="PANTHER" id="PTHR46173">
    <property type="entry name" value="CCA TRNA NUCLEOTIDYLTRANSFERASE 1, MITOCHONDRIAL"/>
    <property type="match status" value="1"/>
</dbReference>
<keyword evidence="4" id="KW-0819">tRNA processing</keyword>
<dbReference type="GO" id="GO:1990180">
    <property type="term" value="P:mitochondrial tRNA 3'-end processing"/>
    <property type="evidence" value="ECO:0007669"/>
    <property type="project" value="TreeGrafter"/>
</dbReference>
<dbReference type="GeneID" id="117643572"/>
<dbReference type="Gene3D" id="1.10.3090.10">
    <property type="entry name" value="cca-adding enzyme, domain 2"/>
    <property type="match status" value="1"/>
</dbReference>
<keyword evidence="5" id="KW-0548">Nucleotidyltransferase</keyword>
<protein>
    <submittedName>
        <fullName evidence="11">CCA tRNA nucleotidyltransferase 1, mitochondrial</fullName>
    </submittedName>
</protein>
<evidence type="ECO:0000256" key="6">
    <source>
        <dbReference type="ARBA" id="ARBA00022723"/>
    </source>
</evidence>
<feature type="domain" description="Poly A polymerase head" evidence="9">
    <location>
        <begin position="81"/>
        <end position="203"/>
    </location>
</feature>
<reference evidence="11" key="1">
    <citation type="submission" date="2025-08" db="UniProtKB">
        <authorList>
            <consortium name="RefSeq"/>
        </authorList>
    </citation>
    <scope>IDENTIFICATION</scope>
    <source>
        <tissue evidence="11">Total insect</tissue>
    </source>
</reference>
<dbReference type="GO" id="GO:0001680">
    <property type="term" value="P:tRNA 3'-terminal CCA addition"/>
    <property type="evidence" value="ECO:0007669"/>
    <property type="project" value="TreeGrafter"/>
</dbReference>
<proteinExistence type="inferred from homology"/>
<dbReference type="GO" id="GO:0046872">
    <property type="term" value="F:metal ion binding"/>
    <property type="evidence" value="ECO:0007669"/>
    <property type="project" value="UniProtKB-KW"/>
</dbReference>
<dbReference type="Pfam" id="PF01743">
    <property type="entry name" value="PolyA_pol"/>
    <property type="match status" value="1"/>
</dbReference>
<dbReference type="InParanoid" id="A0A6P8YNJ4"/>
<accession>A0A6P8YNJ4</accession>
<comment type="similarity">
    <text evidence="2 8">Belongs to the tRNA nucleotidyltransferase/poly(A) polymerase family.</text>
</comment>
<dbReference type="Gene3D" id="3.30.460.10">
    <property type="entry name" value="Beta Polymerase, domain 2"/>
    <property type="match status" value="1"/>
</dbReference>
<evidence type="ECO:0000313" key="11">
    <source>
        <dbReference type="RefSeq" id="XP_034238421.1"/>
    </source>
</evidence>
<dbReference type="AlphaFoldDB" id="A0A6P8YNJ4"/>
<dbReference type="SUPFAM" id="SSF81301">
    <property type="entry name" value="Nucleotidyltransferase"/>
    <property type="match status" value="1"/>
</dbReference>
<dbReference type="CDD" id="cd05398">
    <property type="entry name" value="NT_ClassII-CCAase"/>
    <property type="match status" value="1"/>
</dbReference>
<dbReference type="KEGG" id="tpal:117643572"/>
<dbReference type="RefSeq" id="XP_034238421.1">
    <property type="nucleotide sequence ID" value="XM_034382530.1"/>
</dbReference>
<evidence type="ECO:0000256" key="8">
    <source>
        <dbReference type="RuleBase" id="RU003953"/>
    </source>
</evidence>
<sequence>MLCFSRKLMIKLFSGLSTSISVRSSRLGCLGSHVLSCHKSSSKPRIDPIIMKLDSPEFKALFTPELKSLVSMFEKYNYEIRIAGGAVRDLLMGKAPKDLDFATVATPDQMREMFTKEEVRMINQRGESHGTITPRINDKENFEVTTLRIDVETDGRHAKVVFTEDWLLDANRRDLTINSMFLGLDGTVYDYFNGYEDLMNKRVLFVGNAEDRIREDYLRILRYFRFFGRIASDPHDYDAETINVISSNLEGLNKIAGERIWSELRLIISGNSGPLILCKMLEIGIAPYIGLPKEHNMDELHYVIDRTKDFQLNPVSYLAAVLNNMSEAITLNSRLKLSVFERELAYFIVANRGEELSEKPLLPFQKLMLHTKFKLSDVQQWCVETLRYNGRHKLAEEMKEWTMPRLPVTGNDLKDHVTQTKKMALVVRKLKDYWADNDYKPGTEELISIVPKILEEANDDENRIAKKKKVS</sequence>
<dbReference type="GO" id="GO:0000049">
    <property type="term" value="F:tRNA binding"/>
    <property type="evidence" value="ECO:0007669"/>
    <property type="project" value="TreeGrafter"/>
</dbReference>
<dbReference type="SUPFAM" id="SSF81891">
    <property type="entry name" value="Poly A polymerase C-terminal region-like"/>
    <property type="match status" value="1"/>
</dbReference>
<keyword evidence="6" id="KW-0479">Metal-binding</keyword>
<keyword evidence="3 8" id="KW-0808">Transferase</keyword>
<evidence type="ECO:0000256" key="1">
    <source>
        <dbReference type="ARBA" id="ARBA00001946"/>
    </source>
</evidence>
<dbReference type="Proteomes" id="UP000515158">
    <property type="component" value="Unplaced"/>
</dbReference>
<dbReference type="PANTHER" id="PTHR46173:SF1">
    <property type="entry name" value="CCA TRNA NUCLEOTIDYLTRANSFERASE 1, MITOCHONDRIAL"/>
    <property type="match status" value="1"/>
</dbReference>
<dbReference type="InterPro" id="IPR050264">
    <property type="entry name" value="Bact_CCA-adding_enz_type3_sf"/>
</dbReference>
<keyword evidence="7" id="KW-0460">Magnesium</keyword>